<protein>
    <submittedName>
        <fullName evidence="2">Uncharacterized protein</fullName>
    </submittedName>
</protein>
<proteinExistence type="predicted"/>
<feature type="transmembrane region" description="Helical" evidence="1">
    <location>
        <begin position="51"/>
        <end position="72"/>
    </location>
</feature>
<dbReference type="GeneID" id="54278562"/>
<evidence type="ECO:0000256" key="1">
    <source>
        <dbReference type="SAM" id="Phobius"/>
    </source>
</evidence>
<dbReference type="RefSeq" id="XP_033385448.1">
    <property type="nucleotide sequence ID" value="XM_033521165.1"/>
</dbReference>
<keyword evidence="1" id="KW-1133">Transmembrane helix</keyword>
<reference evidence="2" key="1">
    <citation type="journal article" date="2020" name="Stud. Mycol.">
        <title>101 Dothideomycetes genomes: a test case for predicting lifestyles and emergence of pathogens.</title>
        <authorList>
            <person name="Haridas S."/>
            <person name="Albert R."/>
            <person name="Binder M."/>
            <person name="Bloem J."/>
            <person name="Labutti K."/>
            <person name="Salamov A."/>
            <person name="Andreopoulos B."/>
            <person name="Baker S."/>
            <person name="Barry K."/>
            <person name="Bills G."/>
            <person name="Bluhm B."/>
            <person name="Cannon C."/>
            <person name="Castanera R."/>
            <person name="Culley D."/>
            <person name="Daum C."/>
            <person name="Ezra D."/>
            <person name="Gonzalez J."/>
            <person name="Henrissat B."/>
            <person name="Kuo A."/>
            <person name="Liang C."/>
            <person name="Lipzen A."/>
            <person name="Lutzoni F."/>
            <person name="Magnuson J."/>
            <person name="Mondo S."/>
            <person name="Nolan M."/>
            <person name="Ohm R."/>
            <person name="Pangilinan J."/>
            <person name="Park H.-J."/>
            <person name="Ramirez L."/>
            <person name="Alfaro M."/>
            <person name="Sun H."/>
            <person name="Tritt A."/>
            <person name="Yoshinaga Y."/>
            <person name="Zwiers L.-H."/>
            <person name="Turgeon B."/>
            <person name="Goodwin S."/>
            <person name="Spatafora J."/>
            <person name="Crous P."/>
            <person name="Grigoriev I."/>
        </authorList>
    </citation>
    <scope>NUCLEOTIDE SEQUENCE</scope>
    <source>
        <strain evidence="2">CBS 175.79</strain>
    </source>
</reference>
<keyword evidence="1" id="KW-0472">Membrane</keyword>
<dbReference type="EMBL" id="ML978068">
    <property type="protein sequence ID" value="KAF2017109.1"/>
    <property type="molecule type" value="Genomic_DNA"/>
</dbReference>
<dbReference type="AlphaFoldDB" id="A0A6A5XVW5"/>
<sequence>MRARIEWHTVPLCADMSVARNNSNDVHVTLGLELWLETTWTDWDGHLARHWVAPILALVFGLHALFFLGNMLPKKPNCLH</sequence>
<organism evidence="2 3">
    <name type="scientific">Aaosphaeria arxii CBS 175.79</name>
    <dbReference type="NCBI Taxonomy" id="1450172"/>
    <lineage>
        <taxon>Eukaryota</taxon>
        <taxon>Fungi</taxon>
        <taxon>Dikarya</taxon>
        <taxon>Ascomycota</taxon>
        <taxon>Pezizomycotina</taxon>
        <taxon>Dothideomycetes</taxon>
        <taxon>Pleosporomycetidae</taxon>
        <taxon>Pleosporales</taxon>
        <taxon>Pleosporales incertae sedis</taxon>
        <taxon>Aaosphaeria</taxon>
    </lineage>
</organism>
<name>A0A6A5XVW5_9PLEO</name>
<keyword evidence="1" id="KW-0812">Transmembrane</keyword>
<gene>
    <name evidence="2" type="ORF">BU24DRAFT_143800</name>
</gene>
<keyword evidence="3" id="KW-1185">Reference proteome</keyword>
<evidence type="ECO:0000313" key="3">
    <source>
        <dbReference type="Proteomes" id="UP000799778"/>
    </source>
</evidence>
<accession>A0A6A5XVW5</accession>
<evidence type="ECO:0000313" key="2">
    <source>
        <dbReference type="EMBL" id="KAF2017109.1"/>
    </source>
</evidence>
<dbReference type="Proteomes" id="UP000799778">
    <property type="component" value="Unassembled WGS sequence"/>
</dbReference>